<organism>
    <name type="scientific">Serpula lacrymans var. lacrymans (strain S7.9)</name>
    <name type="common">Dry rot fungus</name>
    <dbReference type="NCBI Taxonomy" id="578457"/>
    <lineage>
        <taxon>Eukaryota</taxon>
        <taxon>Fungi</taxon>
        <taxon>Dikarya</taxon>
        <taxon>Basidiomycota</taxon>
        <taxon>Agaricomycotina</taxon>
        <taxon>Agaricomycetes</taxon>
        <taxon>Agaricomycetidae</taxon>
        <taxon>Boletales</taxon>
        <taxon>Coniophorineae</taxon>
        <taxon>Serpulaceae</taxon>
        <taxon>Serpula</taxon>
    </lineage>
</organism>
<protein>
    <submittedName>
        <fullName evidence="1">Uncharacterized protein</fullName>
    </submittedName>
</protein>
<evidence type="ECO:0000313" key="1">
    <source>
        <dbReference type="EMBL" id="EGO18787.1"/>
    </source>
</evidence>
<reference evidence="1" key="1">
    <citation type="submission" date="2011-04" db="EMBL/GenBank/DDBJ databases">
        <title>Evolution of plant cell wall degrading machinery underlies the functional diversity of forest fungi.</title>
        <authorList>
            <consortium name="US DOE Joint Genome Institute (JGI-PGF)"/>
            <person name="Eastwood D.C."/>
            <person name="Floudas D."/>
            <person name="Binder M."/>
            <person name="Majcherczyk A."/>
            <person name="Schneider P."/>
            <person name="Aerts A."/>
            <person name="Asiegbu F.O."/>
            <person name="Baker S.E."/>
            <person name="Barry K."/>
            <person name="Bendiksby M."/>
            <person name="Blumentritt M."/>
            <person name="Coutinho P.M."/>
            <person name="Cullen D."/>
            <person name="Cullen D."/>
            <person name="Gathman A."/>
            <person name="Goodell B."/>
            <person name="Henrissat B."/>
            <person name="Ihrmark K."/>
            <person name="Kauserud H."/>
            <person name="Kohler A."/>
            <person name="LaButti K."/>
            <person name="Lapidus A."/>
            <person name="Lavin J.L."/>
            <person name="Lee Y.-H."/>
            <person name="Lindquist E."/>
            <person name="Lilly W."/>
            <person name="Lucas S."/>
            <person name="Morin E."/>
            <person name="Murat C."/>
            <person name="Oguiza J.A."/>
            <person name="Park J."/>
            <person name="Pisabarro A.G."/>
            <person name="Riley R."/>
            <person name="Rosling A."/>
            <person name="Salamov A."/>
            <person name="Schmidt O."/>
            <person name="Schmutz J."/>
            <person name="Skrede I."/>
            <person name="Stenlid J."/>
            <person name="Wiebenga A."/>
            <person name="Xie X."/>
            <person name="Kues U."/>
            <person name="Hibbett D.S."/>
            <person name="Hoffmeister D."/>
            <person name="Hogberg N."/>
            <person name="Martin F."/>
            <person name="Grigoriev I.V."/>
            <person name="Watkinson S.C."/>
        </authorList>
    </citation>
    <scope>NUCLEOTIDE SEQUENCE</scope>
    <source>
        <strain evidence="1">S7.9</strain>
    </source>
</reference>
<dbReference type="KEGG" id="sla:SERLADRAFT_412027"/>
<gene>
    <name evidence="1" type="ORF">SERLADRAFT_412027</name>
</gene>
<dbReference type="GeneID" id="18812999"/>
<dbReference type="HOGENOM" id="CLU_1971839_0_0_1"/>
<sequence length="127" mass="14140">MSTRKISKSLKSTSSHVRITLFRGGTASTSVAQLDKIRQEHIEAENKRFQNNVLGAKEQLGKAYLGTGINPQDTTMLFDDAESISCGGEEDNSDSDKTQIFGKFFQTFDCDPTIQGEWSWLSLVFHS</sequence>
<dbReference type="RefSeq" id="XP_007324440.1">
    <property type="nucleotide sequence ID" value="XM_007324378.1"/>
</dbReference>
<dbReference type="Proteomes" id="UP000008064">
    <property type="component" value="Unassembled WGS sequence"/>
</dbReference>
<dbReference type="AlphaFoldDB" id="F8PDG6"/>
<accession>F8PDG6</accession>
<name>F8PDG6_SERL9</name>
<proteinExistence type="predicted"/>
<dbReference type="EMBL" id="GL945446">
    <property type="protein sequence ID" value="EGO18787.1"/>
    <property type="molecule type" value="Genomic_DNA"/>
</dbReference>